<proteinExistence type="predicted"/>
<reference evidence="2 3" key="1">
    <citation type="journal article" date="2020" name="Nature">
        <title>Six reference-quality genomes reveal evolution of bat adaptations.</title>
        <authorList>
            <person name="Jebb D."/>
            <person name="Huang Z."/>
            <person name="Pippel M."/>
            <person name="Hughes G.M."/>
            <person name="Lavrichenko K."/>
            <person name="Devanna P."/>
            <person name="Winkler S."/>
            <person name="Jermiin L.S."/>
            <person name="Skirmuntt E.C."/>
            <person name="Katzourakis A."/>
            <person name="Burkitt-Gray L."/>
            <person name="Ray D.A."/>
            <person name="Sullivan K.A.M."/>
            <person name="Roscito J.G."/>
            <person name="Kirilenko B.M."/>
            <person name="Davalos L.M."/>
            <person name="Corthals A.P."/>
            <person name="Power M.L."/>
            <person name="Jones G."/>
            <person name="Ransome R.D."/>
            <person name="Dechmann D.K.N."/>
            <person name="Locatelli A.G."/>
            <person name="Puechmaille S.J."/>
            <person name="Fedrigo O."/>
            <person name="Jarvis E.D."/>
            <person name="Hiller M."/>
            <person name="Vernes S.C."/>
            <person name="Myers E.W."/>
            <person name="Teeling E.C."/>
        </authorList>
    </citation>
    <scope>NUCLEOTIDE SEQUENCE [LARGE SCALE GENOMIC DNA]</scope>
    <source>
        <strain evidence="2">MRouAeg1</strain>
        <tissue evidence="2">Muscle</tissue>
    </source>
</reference>
<feature type="region of interest" description="Disordered" evidence="1">
    <location>
        <begin position="191"/>
        <end position="215"/>
    </location>
</feature>
<sequence length="225" mass="24427">MQFLAQSFLRGNGAPVSTWRISDDCSRSEGRMGRKKWEVGNTQDTGLRHRSVSRAFGDSCTEMGCAVWGRRGRPSSSAAASFPSVDEMCFFAVRLHRPKFSVGVVSPVSGHQGRAESAVFTAREGLLARVRAPFPGRLSPASEDSPKAPLCVEEASAAWGFSRFSVRLPSDSTSHVSVRLFAGRPGLSSILHPREEVSTDQPGRRASRTLRPPSPVAGVWWPLST</sequence>
<accession>A0A7J8JH10</accession>
<organism evidence="2 3">
    <name type="scientific">Rousettus aegyptiacus</name>
    <name type="common">Egyptian fruit bat</name>
    <name type="synonym">Pteropus aegyptiacus</name>
    <dbReference type="NCBI Taxonomy" id="9407"/>
    <lineage>
        <taxon>Eukaryota</taxon>
        <taxon>Metazoa</taxon>
        <taxon>Chordata</taxon>
        <taxon>Craniata</taxon>
        <taxon>Vertebrata</taxon>
        <taxon>Euteleostomi</taxon>
        <taxon>Mammalia</taxon>
        <taxon>Eutheria</taxon>
        <taxon>Laurasiatheria</taxon>
        <taxon>Chiroptera</taxon>
        <taxon>Yinpterochiroptera</taxon>
        <taxon>Pteropodoidea</taxon>
        <taxon>Pteropodidae</taxon>
        <taxon>Rousettinae</taxon>
        <taxon>Rousettus</taxon>
    </lineage>
</organism>
<comment type="caution">
    <text evidence="2">The sequence shown here is derived from an EMBL/GenBank/DDBJ whole genome shotgun (WGS) entry which is preliminary data.</text>
</comment>
<evidence type="ECO:0000313" key="3">
    <source>
        <dbReference type="Proteomes" id="UP000593571"/>
    </source>
</evidence>
<evidence type="ECO:0000256" key="1">
    <source>
        <dbReference type="SAM" id="MobiDB-lite"/>
    </source>
</evidence>
<name>A0A7J8JH10_ROUAE</name>
<dbReference type="EMBL" id="JACASE010000002">
    <property type="protein sequence ID" value="KAF6495750.1"/>
    <property type="molecule type" value="Genomic_DNA"/>
</dbReference>
<dbReference type="Proteomes" id="UP000593571">
    <property type="component" value="Unassembled WGS sequence"/>
</dbReference>
<keyword evidence="3" id="KW-1185">Reference proteome</keyword>
<protein>
    <submittedName>
        <fullName evidence="2">Uncharacterized protein</fullName>
    </submittedName>
</protein>
<gene>
    <name evidence="2" type="ORF">HJG63_010139</name>
</gene>
<evidence type="ECO:0000313" key="2">
    <source>
        <dbReference type="EMBL" id="KAF6495750.1"/>
    </source>
</evidence>
<dbReference type="AlphaFoldDB" id="A0A7J8JH10"/>